<proteinExistence type="predicted"/>
<dbReference type="EMBL" id="JBHTOD010000005">
    <property type="protein sequence ID" value="MFD1455595.1"/>
    <property type="molecule type" value="Genomic_DNA"/>
</dbReference>
<comment type="caution">
    <text evidence="1">The sequence shown here is derived from an EMBL/GenBank/DDBJ whole genome shotgun (WGS) entry which is preliminary data.</text>
</comment>
<keyword evidence="2" id="KW-1185">Reference proteome</keyword>
<evidence type="ECO:0000313" key="1">
    <source>
        <dbReference type="EMBL" id="MFD1455595.1"/>
    </source>
</evidence>
<reference evidence="2" key="1">
    <citation type="journal article" date="2019" name="Int. J. Syst. Evol. Microbiol.">
        <title>The Global Catalogue of Microorganisms (GCM) 10K type strain sequencing project: providing services to taxonomists for standard genome sequencing and annotation.</title>
        <authorList>
            <consortium name="The Broad Institute Genomics Platform"/>
            <consortium name="The Broad Institute Genome Sequencing Center for Infectious Disease"/>
            <person name="Wu L."/>
            <person name="Ma J."/>
        </authorList>
    </citation>
    <scope>NUCLEOTIDE SEQUENCE [LARGE SCALE GENOMIC DNA]</scope>
    <source>
        <strain evidence="2">CCM 8979</strain>
    </source>
</reference>
<sequence length="53" mass="5630">MERFLRGVLTGLLVVAVLVDGVTLLREAKSSATAVTNDRVPVTLLYTTGGRAK</sequence>
<name>A0ABW4D4W4_9LACO</name>
<accession>A0ABW4D4W4</accession>
<dbReference type="RefSeq" id="WP_203645286.1">
    <property type="nucleotide sequence ID" value="NZ_BOLN01000005.1"/>
</dbReference>
<evidence type="ECO:0000313" key="2">
    <source>
        <dbReference type="Proteomes" id="UP001597189"/>
    </source>
</evidence>
<gene>
    <name evidence="1" type="ORF">ACFQ44_07815</name>
</gene>
<dbReference type="Proteomes" id="UP001597189">
    <property type="component" value="Unassembled WGS sequence"/>
</dbReference>
<organism evidence="1 2">
    <name type="scientific">Levilactobacillus lanxiensis</name>
    <dbReference type="NCBI Taxonomy" id="2799568"/>
    <lineage>
        <taxon>Bacteria</taxon>
        <taxon>Bacillati</taxon>
        <taxon>Bacillota</taxon>
        <taxon>Bacilli</taxon>
        <taxon>Lactobacillales</taxon>
        <taxon>Lactobacillaceae</taxon>
        <taxon>Levilactobacillus</taxon>
    </lineage>
</organism>
<protein>
    <submittedName>
        <fullName evidence="1">Uncharacterized protein</fullName>
    </submittedName>
</protein>